<evidence type="ECO:0000313" key="2">
    <source>
        <dbReference type="Proteomes" id="UP000055590"/>
    </source>
</evidence>
<dbReference type="KEGG" id="vin:AKJ08_3177"/>
<dbReference type="AlphaFoldDB" id="A0A0K1PGZ8"/>
<proteinExistence type="predicted"/>
<accession>A0A0K1PGZ8</accession>
<dbReference type="InterPro" id="IPR036237">
    <property type="entry name" value="Xyl_isomerase-like_sf"/>
</dbReference>
<dbReference type="Proteomes" id="UP000055590">
    <property type="component" value="Chromosome"/>
</dbReference>
<evidence type="ECO:0008006" key="3">
    <source>
        <dbReference type="Google" id="ProtNLM"/>
    </source>
</evidence>
<dbReference type="STRING" id="1391653.AKJ08_3177"/>
<dbReference type="RefSeq" id="WP_050726911.1">
    <property type="nucleotide sequence ID" value="NZ_CP012332.1"/>
</dbReference>
<dbReference type="EMBL" id="CP012332">
    <property type="protein sequence ID" value="AKU92790.1"/>
    <property type="molecule type" value="Genomic_DNA"/>
</dbReference>
<dbReference type="SUPFAM" id="SSF51658">
    <property type="entry name" value="Xylose isomerase-like"/>
    <property type="match status" value="1"/>
</dbReference>
<gene>
    <name evidence="1" type="ORF">AKJ08_3177</name>
</gene>
<organism evidence="1 2">
    <name type="scientific">Vulgatibacter incomptus</name>
    <dbReference type="NCBI Taxonomy" id="1391653"/>
    <lineage>
        <taxon>Bacteria</taxon>
        <taxon>Pseudomonadati</taxon>
        <taxon>Myxococcota</taxon>
        <taxon>Myxococcia</taxon>
        <taxon>Myxococcales</taxon>
        <taxon>Cystobacterineae</taxon>
        <taxon>Vulgatibacteraceae</taxon>
        <taxon>Vulgatibacter</taxon>
    </lineage>
</organism>
<evidence type="ECO:0000313" key="1">
    <source>
        <dbReference type="EMBL" id="AKU92790.1"/>
    </source>
</evidence>
<sequence length="172" mass="18224">MRALLSTRLFAAAPLEASALQMAARAGFPSLELYAQPPHTTLLGPGELTRIRRELRAAGVKTPWLRLGAELLGRLRSPSLLSDLVDALEALQIRVVTASMASLPKPRSGATLELDELALHVEEAGARLVLDTGDLATAAVRSLPLGIGLGWDLADYPAPPGHPPTRPSSTRC</sequence>
<dbReference type="Gene3D" id="3.20.20.150">
    <property type="entry name" value="Divalent-metal-dependent TIM barrel enzymes"/>
    <property type="match status" value="1"/>
</dbReference>
<keyword evidence="2" id="KW-1185">Reference proteome</keyword>
<reference evidence="1 2" key="1">
    <citation type="submission" date="2015-08" db="EMBL/GenBank/DDBJ databases">
        <authorList>
            <person name="Babu N.S."/>
            <person name="Beckwith C.J."/>
            <person name="Beseler K.G."/>
            <person name="Brison A."/>
            <person name="Carone J.V."/>
            <person name="Caskin T.P."/>
            <person name="Diamond M."/>
            <person name="Durham M.E."/>
            <person name="Foxe J.M."/>
            <person name="Go M."/>
            <person name="Henderson B.A."/>
            <person name="Jones I.B."/>
            <person name="McGettigan J.A."/>
            <person name="Micheletti S.J."/>
            <person name="Nasrallah M.E."/>
            <person name="Ortiz D."/>
            <person name="Piller C.R."/>
            <person name="Privatt S.R."/>
            <person name="Schneider S.L."/>
            <person name="Sharp S."/>
            <person name="Smith T.C."/>
            <person name="Stanton J.D."/>
            <person name="Ullery H.E."/>
            <person name="Wilson R.J."/>
            <person name="Serrano M.G."/>
            <person name="Buck G."/>
            <person name="Lee V."/>
            <person name="Wang Y."/>
            <person name="Carvalho R."/>
            <person name="Voegtly L."/>
            <person name="Shi R."/>
            <person name="Duckworth R."/>
            <person name="Johnson A."/>
            <person name="Loviza R."/>
            <person name="Walstead R."/>
            <person name="Shah Z."/>
            <person name="Kiflezghi M."/>
            <person name="Wade K."/>
            <person name="Ball S.L."/>
            <person name="Bradley K.W."/>
            <person name="Asai D.J."/>
            <person name="Bowman C.A."/>
            <person name="Russell D.A."/>
            <person name="Pope W.H."/>
            <person name="Jacobs-Sera D."/>
            <person name="Hendrix R.W."/>
            <person name="Hatfull G.F."/>
        </authorList>
    </citation>
    <scope>NUCLEOTIDE SEQUENCE [LARGE SCALE GENOMIC DNA]</scope>
    <source>
        <strain evidence="1 2">DSM 27710</strain>
    </source>
</reference>
<name>A0A0K1PGZ8_9BACT</name>
<protein>
    <recommendedName>
        <fullName evidence="3">Xylose isomerase-like TIM barrel domain-containing protein</fullName>
    </recommendedName>
</protein>